<dbReference type="Proteomes" id="UP000041254">
    <property type="component" value="Unassembled WGS sequence"/>
</dbReference>
<dbReference type="PANTHER" id="PTHR23090:SF9">
    <property type="entry name" value="GLUTAMINE-DEPENDENT NAD(+) SYNTHETASE"/>
    <property type="match status" value="1"/>
</dbReference>
<dbReference type="Pfam" id="PF02540">
    <property type="entry name" value="NAD_synthase"/>
    <property type="match status" value="1"/>
</dbReference>
<dbReference type="UniPathway" id="UPA00253">
    <property type="reaction ID" value="UER00334"/>
</dbReference>
<dbReference type="PROSITE" id="PS50263">
    <property type="entry name" value="CN_HYDROLASE"/>
    <property type="match status" value="1"/>
</dbReference>
<evidence type="ECO:0000256" key="8">
    <source>
        <dbReference type="PIRNR" id="PIRNR006630"/>
    </source>
</evidence>
<dbReference type="CDD" id="cd00553">
    <property type="entry name" value="NAD_synthase"/>
    <property type="match status" value="1"/>
</dbReference>
<organism evidence="10 11">
    <name type="scientific">Vitrella brassicaformis (strain CCMP3155)</name>
    <dbReference type="NCBI Taxonomy" id="1169540"/>
    <lineage>
        <taxon>Eukaryota</taxon>
        <taxon>Sar</taxon>
        <taxon>Alveolata</taxon>
        <taxon>Colpodellida</taxon>
        <taxon>Vitrellaceae</taxon>
        <taxon>Vitrella</taxon>
    </lineage>
</organism>
<dbReference type="STRING" id="1169540.A0A0G4FD21"/>
<evidence type="ECO:0000256" key="7">
    <source>
        <dbReference type="ARBA" id="ARBA00052340"/>
    </source>
</evidence>
<dbReference type="GO" id="GO:0005524">
    <property type="term" value="F:ATP binding"/>
    <property type="evidence" value="ECO:0007669"/>
    <property type="project" value="UniProtKB-UniRule"/>
</dbReference>
<comment type="similarity">
    <text evidence="2 8">In the C-terminal section; belongs to the NAD synthetase family.</text>
</comment>
<dbReference type="CDD" id="cd07570">
    <property type="entry name" value="GAT_Gln-NAD-synth"/>
    <property type="match status" value="1"/>
</dbReference>
<dbReference type="FunFam" id="3.40.50.620:FF:000036">
    <property type="entry name" value="Glutamine-dependent NAD(+) synthetase"/>
    <property type="match status" value="1"/>
</dbReference>
<evidence type="ECO:0000259" key="9">
    <source>
        <dbReference type="PROSITE" id="PS50263"/>
    </source>
</evidence>
<evidence type="ECO:0000256" key="3">
    <source>
        <dbReference type="ARBA" id="ARBA00022598"/>
    </source>
</evidence>
<dbReference type="NCBIfam" id="TIGR00552">
    <property type="entry name" value="nadE"/>
    <property type="match status" value="1"/>
</dbReference>
<dbReference type="VEuPathDB" id="CryptoDB:Vbra_3077"/>
<dbReference type="PhylomeDB" id="A0A0G4FD21"/>
<dbReference type="InterPro" id="IPR014729">
    <property type="entry name" value="Rossmann-like_a/b/a_fold"/>
</dbReference>
<proteinExistence type="inferred from homology"/>
<sequence length="713" mass="79995">MRIATVATCNLNQWALDFEGNLFRTEASIRGAKERRAKLRIGPELELCGYGCEDHFLENDTFQHSWESMARILKTDLTHGILCDIGAPVMHKSVRYNCRIFCLDGKILMIRPKLLFANDGNYREFRFFAPWMKGNILEDFYLPLNVAQVTGQQKVPFGIGVIDCRDTSVASETCEELWTPHSPHIPLFLDGVEIIGNGSGSHHQLRKLDTRIDLILSATSKSGGVYLYANQQGCDGNRLYYDGCALIAVNGQVVQQASQFAVNDVEVITARVDLDEVRSYRAAVSSRSVQAAGLKQAFPRVFADIQLTSPPTHLDAYVAPTPPRAPVYRTPMEEIAEGPACWLWDYLRRSGARGFFVPLSGGADSASVAAIVGSMCQIVMRKCIDDRSEEVIGQVEQVLHCKHPDSFPRSHQELAHQLLHTTYMGTVNSSQKTHGLAKALAEEIGAYHMDATIDPITKALEAVFKTVTGKTLRFACDGGSPGEDLALQNIQARTRMVLAYMLAALLPWVRGFKGWLLVLATGNVDEGLRGYLTKYDCSSGDINPIGAISKVDLKEFLYWAADNLNYPALKEVVAAPPTAELRPIGDASLENHTQQDEVDMGMTYEELGWFGRLRKLQRCGPVSMFRQLMHHWTQHSPRVTAEKVKRFFVKYAENRHKMTTLTPAYHAESYSPDDNRFDHRPFLYNTKFDRQFDTIDEIVRLLEDKKDEEEGET</sequence>
<keyword evidence="5 8" id="KW-0067">ATP-binding</keyword>
<evidence type="ECO:0000256" key="2">
    <source>
        <dbReference type="ARBA" id="ARBA00007145"/>
    </source>
</evidence>
<dbReference type="GO" id="GO:0009435">
    <property type="term" value="P:NAD+ biosynthetic process"/>
    <property type="evidence" value="ECO:0007669"/>
    <property type="project" value="UniProtKB-UniRule"/>
</dbReference>
<dbReference type="GO" id="GO:0004359">
    <property type="term" value="F:glutaminase activity"/>
    <property type="evidence" value="ECO:0007669"/>
    <property type="project" value="InterPro"/>
</dbReference>
<dbReference type="GO" id="GO:0003952">
    <property type="term" value="F:NAD+ synthase (glutamine-hydrolyzing) activity"/>
    <property type="evidence" value="ECO:0007669"/>
    <property type="project" value="UniProtKB-UniRule"/>
</dbReference>
<dbReference type="EMBL" id="CDMY01000409">
    <property type="protein sequence ID" value="CEM11116.1"/>
    <property type="molecule type" value="Genomic_DNA"/>
</dbReference>
<comment type="catalytic activity">
    <reaction evidence="7 8">
        <text>deamido-NAD(+) + L-glutamine + ATP + H2O = L-glutamate + AMP + diphosphate + NAD(+) + H(+)</text>
        <dbReference type="Rhea" id="RHEA:24384"/>
        <dbReference type="ChEBI" id="CHEBI:15377"/>
        <dbReference type="ChEBI" id="CHEBI:15378"/>
        <dbReference type="ChEBI" id="CHEBI:29985"/>
        <dbReference type="ChEBI" id="CHEBI:30616"/>
        <dbReference type="ChEBI" id="CHEBI:33019"/>
        <dbReference type="ChEBI" id="CHEBI:57540"/>
        <dbReference type="ChEBI" id="CHEBI:58359"/>
        <dbReference type="ChEBI" id="CHEBI:58437"/>
        <dbReference type="ChEBI" id="CHEBI:456215"/>
        <dbReference type="EC" id="6.3.5.1"/>
    </reaction>
</comment>
<evidence type="ECO:0000256" key="6">
    <source>
        <dbReference type="ARBA" id="ARBA00023027"/>
    </source>
</evidence>
<feature type="domain" description="CN hydrolase" evidence="9">
    <location>
        <begin position="4"/>
        <end position="274"/>
    </location>
</feature>
<dbReference type="InterPro" id="IPR014445">
    <property type="entry name" value="Gln-dep_NAD_synthase"/>
</dbReference>
<keyword evidence="4 8" id="KW-0547">Nucleotide-binding</keyword>
<name>A0A0G4FD21_VITBC</name>
<reference evidence="10 11" key="1">
    <citation type="submission" date="2014-11" db="EMBL/GenBank/DDBJ databases">
        <authorList>
            <person name="Zhu J."/>
            <person name="Qi W."/>
            <person name="Song R."/>
        </authorList>
    </citation>
    <scope>NUCLEOTIDE SEQUENCE [LARGE SCALE GENOMIC DNA]</scope>
</reference>
<dbReference type="PIRSF" id="PIRSF006630">
    <property type="entry name" value="NADS_GAT"/>
    <property type="match status" value="1"/>
</dbReference>
<dbReference type="Pfam" id="PF00795">
    <property type="entry name" value="CN_hydrolase"/>
    <property type="match status" value="1"/>
</dbReference>
<evidence type="ECO:0000313" key="10">
    <source>
        <dbReference type="EMBL" id="CEM11116.1"/>
    </source>
</evidence>
<dbReference type="FunCoup" id="A0A0G4FD21">
    <property type="interactions" value="294"/>
</dbReference>
<keyword evidence="11" id="KW-1185">Reference proteome</keyword>
<evidence type="ECO:0000256" key="1">
    <source>
        <dbReference type="ARBA" id="ARBA00005188"/>
    </source>
</evidence>
<protein>
    <recommendedName>
        <fullName evidence="8">Glutamine-dependent NAD(+) synthetase</fullName>
        <ecNumber evidence="8">6.3.5.1</ecNumber>
    </recommendedName>
    <alternativeName>
        <fullName evidence="8">NAD(+) synthase [glutamine-hydrolyzing]</fullName>
    </alternativeName>
</protein>
<dbReference type="Gene3D" id="3.40.50.620">
    <property type="entry name" value="HUPs"/>
    <property type="match status" value="1"/>
</dbReference>
<dbReference type="OrthoDB" id="2020662at2759"/>
<dbReference type="SUPFAM" id="SSF52402">
    <property type="entry name" value="Adenine nucleotide alpha hydrolases-like"/>
    <property type="match status" value="1"/>
</dbReference>
<dbReference type="InterPro" id="IPR036526">
    <property type="entry name" value="C-N_Hydrolase_sf"/>
</dbReference>
<keyword evidence="3 8" id="KW-0436">Ligase</keyword>
<dbReference type="SUPFAM" id="SSF56317">
    <property type="entry name" value="Carbon-nitrogen hydrolase"/>
    <property type="match status" value="1"/>
</dbReference>
<dbReference type="OMA" id="TSQEVCN"/>
<evidence type="ECO:0000256" key="5">
    <source>
        <dbReference type="ARBA" id="ARBA00022840"/>
    </source>
</evidence>
<dbReference type="GO" id="GO:0005737">
    <property type="term" value="C:cytoplasm"/>
    <property type="evidence" value="ECO:0007669"/>
    <property type="project" value="InterPro"/>
</dbReference>
<keyword evidence="6 8" id="KW-0520">NAD</keyword>
<dbReference type="PANTHER" id="PTHR23090">
    <property type="entry name" value="NH 3 /GLUTAMINE-DEPENDENT NAD + SYNTHETASE"/>
    <property type="match status" value="1"/>
</dbReference>
<dbReference type="InParanoid" id="A0A0G4FD21"/>
<accession>A0A0G4FD21</accession>
<gene>
    <name evidence="10" type="ORF">Vbra_3077</name>
</gene>
<dbReference type="InterPro" id="IPR022310">
    <property type="entry name" value="NAD/GMP_synthase"/>
</dbReference>
<dbReference type="EC" id="6.3.5.1" evidence="8"/>
<dbReference type="InterPro" id="IPR003010">
    <property type="entry name" value="C-N_Hydrolase"/>
</dbReference>
<dbReference type="FunFam" id="3.60.110.10:FF:000003">
    <property type="entry name" value="Glutamine-dependent NAD(+) synthetase"/>
    <property type="match status" value="1"/>
</dbReference>
<dbReference type="HAMAP" id="MF_02090">
    <property type="entry name" value="NadE_glutamine_dep"/>
    <property type="match status" value="1"/>
</dbReference>
<evidence type="ECO:0000256" key="4">
    <source>
        <dbReference type="ARBA" id="ARBA00022741"/>
    </source>
</evidence>
<evidence type="ECO:0000313" key="11">
    <source>
        <dbReference type="Proteomes" id="UP000041254"/>
    </source>
</evidence>
<dbReference type="Gene3D" id="3.60.110.10">
    <property type="entry name" value="Carbon-nitrogen hydrolase"/>
    <property type="match status" value="1"/>
</dbReference>
<dbReference type="InterPro" id="IPR003694">
    <property type="entry name" value="NAD_synthase"/>
</dbReference>
<dbReference type="AlphaFoldDB" id="A0A0G4FD21"/>
<comment type="pathway">
    <text evidence="1 8">Cofactor biosynthesis; NAD(+) biosynthesis; NAD(+) from deamido-NAD(+) (L-Gln route): step 1/1.</text>
</comment>